<name>R7V1M7_CAPTE</name>
<evidence type="ECO:0000313" key="2">
    <source>
        <dbReference type="EnsemblMetazoa" id="CapteP212575"/>
    </source>
</evidence>
<sequence>MAAALEPIELFPEVIDCQEFFEKDRSVKMPHLVIKIEPTDYYQGYGKEIEQRQKSVHFPSLSRSSSCEDDGVVPNPSSFAIQRVPSLGDLSEDSASLRWMCKVPCRRPGVRNFAEASQHEDYLAKVVS</sequence>
<proteinExistence type="predicted"/>
<accession>R7V1M7</accession>
<evidence type="ECO:0000313" key="1">
    <source>
        <dbReference type="EMBL" id="ELU09561.1"/>
    </source>
</evidence>
<reference evidence="2" key="3">
    <citation type="submission" date="2015-06" db="UniProtKB">
        <authorList>
            <consortium name="EnsemblMetazoa"/>
        </authorList>
    </citation>
    <scope>IDENTIFICATION</scope>
</reference>
<dbReference type="HOGENOM" id="CLU_1961651_0_0_1"/>
<gene>
    <name evidence="1" type="ORF">CAPTEDRAFT_212575</name>
</gene>
<organism evidence="1">
    <name type="scientific">Capitella teleta</name>
    <name type="common">Polychaete worm</name>
    <dbReference type="NCBI Taxonomy" id="283909"/>
    <lineage>
        <taxon>Eukaryota</taxon>
        <taxon>Metazoa</taxon>
        <taxon>Spiralia</taxon>
        <taxon>Lophotrochozoa</taxon>
        <taxon>Annelida</taxon>
        <taxon>Polychaeta</taxon>
        <taxon>Sedentaria</taxon>
        <taxon>Scolecida</taxon>
        <taxon>Capitellidae</taxon>
        <taxon>Capitella</taxon>
    </lineage>
</organism>
<dbReference type="AlphaFoldDB" id="R7V1M7"/>
<dbReference type="EnsemblMetazoa" id="CapteT212575">
    <property type="protein sequence ID" value="CapteP212575"/>
    <property type="gene ID" value="CapteG212575"/>
</dbReference>
<dbReference type="Proteomes" id="UP000014760">
    <property type="component" value="Unassembled WGS sequence"/>
</dbReference>
<reference evidence="1 3" key="2">
    <citation type="journal article" date="2013" name="Nature">
        <title>Insights into bilaterian evolution from three spiralian genomes.</title>
        <authorList>
            <person name="Simakov O."/>
            <person name="Marletaz F."/>
            <person name="Cho S.J."/>
            <person name="Edsinger-Gonzales E."/>
            <person name="Havlak P."/>
            <person name="Hellsten U."/>
            <person name="Kuo D.H."/>
            <person name="Larsson T."/>
            <person name="Lv J."/>
            <person name="Arendt D."/>
            <person name="Savage R."/>
            <person name="Osoegawa K."/>
            <person name="de Jong P."/>
            <person name="Grimwood J."/>
            <person name="Chapman J.A."/>
            <person name="Shapiro H."/>
            <person name="Aerts A."/>
            <person name="Otillar R.P."/>
            <person name="Terry A.Y."/>
            <person name="Boore J.L."/>
            <person name="Grigoriev I.V."/>
            <person name="Lindberg D.R."/>
            <person name="Seaver E.C."/>
            <person name="Weisblat D.A."/>
            <person name="Putnam N.H."/>
            <person name="Rokhsar D.S."/>
        </authorList>
    </citation>
    <scope>NUCLEOTIDE SEQUENCE</scope>
    <source>
        <strain evidence="1 3">I ESC-2004</strain>
    </source>
</reference>
<reference evidence="3" key="1">
    <citation type="submission" date="2012-12" db="EMBL/GenBank/DDBJ databases">
        <authorList>
            <person name="Hellsten U."/>
            <person name="Grimwood J."/>
            <person name="Chapman J.A."/>
            <person name="Shapiro H."/>
            <person name="Aerts A."/>
            <person name="Otillar R.P."/>
            <person name="Terry A.Y."/>
            <person name="Boore J.L."/>
            <person name="Simakov O."/>
            <person name="Marletaz F."/>
            <person name="Cho S.-J."/>
            <person name="Edsinger-Gonzales E."/>
            <person name="Havlak P."/>
            <person name="Kuo D.-H."/>
            <person name="Larsson T."/>
            <person name="Lv J."/>
            <person name="Arendt D."/>
            <person name="Savage R."/>
            <person name="Osoegawa K."/>
            <person name="de Jong P."/>
            <person name="Lindberg D.R."/>
            <person name="Seaver E.C."/>
            <person name="Weisblat D.A."/>
            <person name="Putnam N.H."/>
            <person name="Grigoriev I.V."/>
            <person name="Rokhsar D.S."/>
        </authorList>
    </citation>
    <scope>NUCLEOTIDE SEQUENCE</scope>
    <source>
        <strain evidence="3">I ESC-2004</strain>
    </source>
</reference>
<keyword evidence="3" id="KW-1185">Reference proteome</keyword>
<dbReference type="EMBL" id="KB298168">
    <property type="protein sequence ID" value="ELU09561.1"/>
    <property type="molecule type" value="Genomic_DNA"/>
</dbReference>
<protein>
    <submittedName>
        <fullName evidence="1 2">Uncharacterized protein</fullName>
    </submittedName>
</protein>
<dbReference type="EMBL" id="AMQN01006365">
    <property type="status" value="NOT_ANNOTATED_CDS"/>
    <property type="molecule type" value="Genomic_DNA"/>
</dbReference>
<evidence type="ECO:0000313" key="3">
    <source>
        <dbReference type="Proteomes" id="UP000014760"/>
    </source>
</evidence>